<dbReference type="PRINTS" id="PR00492">
    <property type="entry name" value="RHOGDI"/>
</dbReference>
<dbReference type="GO" id="GO:0005096">
    <property type="term" value="F:GTPase activator activity"/>
    <property type="evidence" value="ECO:0007669"/>
    <property type="project" value="UniProtKB-KW"/>
</dbReference>
<dbReference type="AlphaFoldDB" id="A0A8B9F9Y4"/>
<dbReference type="CDD" id="cd02982">
    <property type="entry name" value="PDI_b'_family"/>
    <property type="match status" value="1"/>
</dbReference>
<dbReference type="InterPro" id="IPR014756">
    <property type="entry name" value="Ig_E-set"/>
</dbReference>
<dbReference type="Ensembl" id="ENSACOT00000007183.1">
    <property type="protein sequence ID" value="ENSACOP00000006940.1"/>
    <property type="gene ID" value="ENSACOG00000004866.1"/>
</dbReference>
<dbReference type="SUPFAM" id="SSF52833">
    <property type="entry name" value="Thioredoxin-like"/>
    <property type="match status" value="2"/>
</dbReference>
<dbReference type="InterPro" id="IPR024792">
    <property type="entry name" value="RhoGDI_dom_sf"/>
</dbReference>
<dbReference type="GO" id="GO:0005829">
    <property type="term" value="C:cytosol"/>
    <property type="evidence" value="ECO:0007669"/>
    <property type="project" value="TreeGrafter"/>
</dbReference>
<feature type="region of interest" description="Disordered" evidence="5">
    <location>
        <begin position="1"/>
        <end position="33"/>
    </location>
</feature>
<dbReference type="Pfam" id="PF13848">
    <property type="entry name" value="Thioredoxin_6"/>
    <property type="match status" value="1"/>
</dbReference>
<reference evidence="6" key="2">
    <citation type="submission" date="2025-09" db="UniProtKB">
        <authorList>
            <consortium name="Ensembl"/>
        </authorList>
    </citation>
    <scope>IDENTIFICATION</scope>
</reference>
<name>A0A8B9F9Y4_9PSIT</name>
<dbReference type="Gene3D" id="2.70.50.30">
    <property type="entry name" value="Coagulation Factor XIII, subunit A, domain 1"/>
    <property type="match status" value="1"/>
</dbReference>
<dbReference type="InterPro" id="IPR000406">
    <property type="entry name" value="Rho_GDI"/>
</dbReference>
<keyword evidence="7" id="KW-1185">Reference proteome</keyword>
<evidence type="ECO:0000256" key="1">
    <source>
        <dbReference type="ARBA" id="ARBA00004496"/>
    </source>
</evidence>
<evidence type="ECO:0000256" key="4">
    <source>
        <dbReference type="ARBA" id="ARBA00022490"/>
    </source>
</evidence>
<dbReference type="GO" id="GO:0005094">
    <property type="term" value="F:Rho GDP-dissociation inhibitor activity"/>
    <property type="evidence" value="ECO:0007669"/>
    <property type="project" value="InterPro"/>
</dbReference>
<evidence type="ECO:0000256" key="5">
    <source>
        <dbReference type="SAM" id="MobiDB-lite"/>
    </source>
</evidence>
<dbReference type="Gene3D" id="3.40.30.10">
    <property type="entry name" value="Glutaredoxin"/>
    <property type="match status" value="2"/>
</dbReference>
<comment type="similarity">
    <text evidence="2">Belongs to the Rho GDI family.</text>
</comment>
<dbReference type="SUPFAM" id="SSF81296">
    <property type="entry name" value="E set domains"/>
    <property type="match status" value="1"/>
</dbReference>
<evidence type="ECO:0000256" key="2">
    <source>
        <dbReference type="ARBA" id="ARBA00009758"/>
    </source>
</evidence>
<organism evidence="6 7">
    <name type="scientific">Amazona collaria</name>
    <name type="common">yellow-billed parrot</name>
    <dbReference type="NCBI Taxonomy" id="241587"/>
    <lineage>
        <taxon>Eukaryota</taxon>
        <taxon>Metazoa</taxon>
        <taxon>Chordata</taxon>
        <taxon>Craniata</taxon>
        <taxon>Vertebrata</taxon>
        <taxon>Euteleostomi</taxon>
        <taxon>Archelosauria</taxon>
        <taxon>Archosauria</taxon>
        <taxon>Dinosauria</taxon>
        <taxon>Saurischia</taxon>
        <taxon>Theropoda</taxon>
        <taxon>Coelurosauria</taxon>
        <taxon>Aves</taxon>
        <taxon>Neognathae</taxon>
        <taxon>Neoaves</taxon>
        <taxon>Telluraves</taxon>
        <taxon>Australaves</taxon>
        <taxon>Psittaciformes</taxon>
        <taxon>Psittacidae</taxon>
        <taxon>Amazona</taxon>
    </lineage>
</organism>
<dbReference type="Proteomes" id="UP000694522">
    <property type="component" value="Unplaced"/>
</dbReference>
<dbReference type="FunFam" id="2.70.50.30:FF:000004">
    <property type="entry name" value="Rho GDP-dissociation inhibitor 1"/>
    <property type="match status" value="1"/>
</dbReference>
<dbReference type="GO" id="GO:0016020">
    <property type="term" value="C:membrane"/>
    <property type="evidence" value="ECO:0007669"/>
    <property type="project" value="TreeGrafter"/>
</dbReference>
<protein>
    <submittedName>
        <fullName evidence="6">Endoplasmic reticulum protein 27</fullName>
    </submittedName>
</protein>
<dbReference type="PANTHER" id="PTHR10980:SF15">
    <property type="entry name" value="RHO GDP-DISSOCIATION INHIBITOR 2"/>
    <property type="match status" value="1"/>
</dbReference>
<evidence type="ECO:0000256" key="3">
    <source>
        <dbReference type="ARBA" id="ARBA00022468"/>
    </source>
</evidence>
<dbReference type="InterPro" id="IPR036249">
    <property type="entry name" value="Thioredoxin-like_sf"/>
</dbReference>
<evidence type="ECO:0000313" key="7">
    <source>
        <dbReference type="Proteomes" id="UP000694522"/>
    </source>
</evidence>
<keyword evidence="3" id="KW-0343">GTPase activation</keyword>
<dbReference type="CDD" id="cd02981">
    <property type="entry name" value="PDI_b_family"/>
    <property type="match status" value="1"/>
</dbReference>
<dbReference type="Pfam" id="PF02115">
    <property type="entry name" value="Rho_GDI"/>
    <property type="match status" value="1"/>
</dbReference>
<proteinExistence type="inferred from homology"/>
<dbReference type="PANTHER" id="PTHR10980">
    <property type="entry name" value="RHO GDP-DISSOCIATION INHIBITOR"/>
    <property type="match status" value="1"/>
</dbReference>
<accession>A0A8B9F9Y4</accession>
<dbReference type="GO" id="GO:0007266">
    <property type="term" value="P:Rho protein signal transduction"/>
    <property type="evidence" value="ECO:0007669"/>
    <property type="project" value="InterPro"/>
</dbReference>
<sequence length="408" mass="45919">MTEKTQEPHVEDDDDELDGKLNYKPPPQKTLQELQELDKDDESLAKYKKSLLGDGPVVVDPTAPNVVVTRLTLVCDSAPGPITMDLTGDLETLKKETFVLKEGVEYRVKIHFRVNRDIVSGLKYVQHTYRTGVKVDKATFMVGSYGPRPEEYEFLTPIEEAPKGMLARGTASTAEKPVLLDNVADAEAFISGAEVAVIGFFQELNCSEASQFRLTAGQIPEVPFGLSTSPAVLSHYGVEANTITLFRMVDNQRRDLDLNKGDIDAEKMTRFIRINELRLVTEYTPSTAIGVMQSSFQLHLLLVTDKTSPKYPEEMRRYREAAELFKGKILFILVDINLKSNERTVSFFKLKKSQLPALAIFNAPDEEQDVLTLDEVSVERVQDFCNGFIERMEKGEDEPEEKTPNEEL</sequence>
<evidence type="ECO:0000313" key="6">
    <source>
        <dbReference type="Ensembl" id="ENSACOP00000006940.1"/>
    </source>
</evidence>
<reference evidence="6" key="1">
    <citation type="submission" date="2025-08" db="UniProtKB">
        <authorList>
            <consortium name="Ensembl"/>
        </authorList>
    </citation>
    <scope>IDENTIFICATION</scope>
</reference>
<comment type="subcellular location">
    <subcellularLocation>
        <location evidence="1">Cytoplasm</location>
    </subcellularLocation>
</comment>
<keyword evidence="4" id="KW-0963">Cytoplasm</keyword>